<gene>
    <name evidence="1" type="ORF">OOJ96_18660</name>
</gene>
<dbReference type="Proteomes" id="UP001637618">
    <property type="component" value="Unassembled WGS sequence"/>
</dbReference>
<protein>
    <submittedName>
        <fullName evidence="1">LPS-assembly protein LptD</fullName>
    </submittedName>
</protein>
<keyword evidence="2" id="KW-1185">Reference proteome</keyword>
<sequence length="923" mass="104270">MALKSPAFRRKFPLLVTGSLLAMQPFATSFVVAAEQYDCSVSASGAWDCAPKTSAAPLPPRPVHDGSAVSSANGTPQGEAAGAEAEPKTKLVTESKGRGLRSRSADYSHLDWVPREKLTAAQLAETGPYCAGAYIEPMRPGMHDKTDKSDAPTFIGAKASRYEQEQQIASLAGDVVMRQGSMQIEADEANLYQAENRGELSGKVRLRDNGALIVGDRAEVQLDTGAAQIDNAEYVMHKKRIRGNALYAKRAENAIIRLKDGTYTTCEPDSNAWQLRGNNITLNPATGFGTATNATLRVKNIPILYTPYIYFPIDDRRQSGFLPPSFSTGSETGFTLVTPYYFNLAPNYDATLYPQYMTKRGLLMEGEFRYLTKSSEGQFGGAYLNDDNDERSKQTDYEKTRWMLNWQHKGGLNSRVLTEVDYTDISDPYYFQDLKTDQIGVESRDFLNQQGAISYRGDNYTARLNAQAYKLATISQITPYNRLPQITFNGSLPYHPGGLNFDYQTEAVRFDRDLETGNFTDENGLTSLRLDENVRGLNRANGTRLSLAPSISLPMNASYGYITPKLKYVYTKYDLDLDSKGKNSLTAGTEFNSSQDRAVPIASIDSGLYFDRATQWFGKNYNQTLEPRLFYLYVPEKDQSDIPVFDTSETTFSYASLFRDNRFSGGDRVGDENKLSFGLTSRWIEENGFERQRVAIGQALYFKDREVQLPGVVAANRADAQANVSPIALDYEFRFNRDWRATADYNWDPDSHSPRSGSAMFHYQPEDNPNKVINVGYRYRNDQVIYNQLTGQWQFGGDYGREGQPNYVKDYYKIQQHDFSMMWPIIPQWNLITRWQYDYARNRTLEAFGGFEYDNCCWKLRVINRYWVSNDEYTQLAPLNEKGDHGLFFQIVLKGLGGLTGAKVESFLDKGIQGYREREDQAF</sequence>
<dbReference type="EMBL" id="JAPEQY010000015">
    <property type="protein sequence ID" value="MFO2479428.1"/>
    <property type="molecule type" value="Genomic_DNA"/>
</dbReference>
<evidence type="ECO:0000313" key="2">
    <source>
        <dbReference type="Proteomes" id="UP001637618"/>
    </source>
</evidence>
<organism evidence="1 2">
    <name type="scientific">Pseudomonas imrae</name>
    <dbReference type="NCBI Taxonomy" id="2992837"/>
    <lineage>
        <taxon>Bacteria</taxon>
        <taxon>Pseudomonadati</taxon>
        <taxon>Pseudomonadota</taxon>
        <taxon>Gammaproteobacteria</taxon>
        <taxon>Pseudomonadales</taxon>
        <taxon>Pseudomonadaceae</taxon>
        <taxon>Pseudomonas</taxon>
    </lineage>
</organism>
<comment type="caution">
    <text evidence="1">The sequence shown here is derived from an EMBL/GenBank/DDBJ whole genome shotgun (WGS) entry which is preliminary data.</text>
</comment>
<proteinExistence type="predicted"/>
<reference evidence="1" key="1">
    <citation type="submission" date="2022-11" db="EMBL/GenBank/DDBJ databases">
        <title>Draft genome sequences of strains of Pseudomonas imrae sp. nov.</title>
        <authorList>
            <person name="Salva Serra F."/>
            <person name="Nimje P."/>
            <person name="Moore E.R.B."/>
            <person name="Marathe N.P."/>
        </authorList>
    </citation>
    <scope>NUCLEOTIDE SEQUENCE</scope>
    <source>
        <strain evidence="1">15FMM2</strain>
    </source>
</reference>
<name>A0ACC7PGI2_9PSED</name>
<accession>A0ACC7PGI2</accession>
<evidence type="ECO:0000313" key="1">
    <source>
        <dbReference type="EMBL" id="MFO2479428.1"/>
    </source>
</evidence>